<name>A0ABN8XDJ0_9GAMM</name>
<dbReference type="InterPro" id="IPR028098">
    <property type="entry name" value="Glyco_trans_4-like_N"/>
</dbReference>
<dbReference type="GO" id="GO:0016757">
    <property type="term" value="F:glycosyltransferase activity"/>
    <property type="evidence" value="ECO:0007669"/>
    <property type="project" value="UniProtKB-KW"/>
</dbReference>
<dbReference type="CDD" id="cd03811">
    <property type="entry name" value="GT4_GT28_WabH-like"/>
    <property type="match status" value="1"/>
</dbReference>
<organism evidence="3 4">
    <name type="scientific">Methylocaldum szegediense</name>
    <dbReference type="NCBI Taxonomy" id="73780"/>
    <lineage>
        <taxon>Bacteria</taxon>
        <taxon>Pseudomonadati</taxon>
        <taxon>Pseudomonadota</taxon>
        <taxon>Gammaproteobacteria</taxon>
        <taxon>Methylococcales</taxon>
        <taxon>Methylococcaceae</taxon>
        <taxon>Methylocaldum</taxon>
    </lineage>
</organism>
<dbReference type="Proteomes" id="UP001162030">
    <property type="component" value="Chromosome"/>
</dbReference>
<evidence type="ECO:0000259" key="1">
    <source>
        <dbReference type="Pfam" id="PF00534"/>
    </source>
</evidence>
<feature type="domain" description="Glycosyl transferase family 1" evidence="1">
    <location>
        <begin position="229"/>
        <end position="384"/>
    </location>
</feature>
<accession>A0ABN8XDJ0</accession>
<evidence type="ECO:0000313" key="3">
    <source>
        <dbReference type="EMBL" id="CAI8944741.1"/>
    </source>
</evidence>
<keyword evidence="3" id="KW-0808">Transferase</keyword>
<dbReference type="InterPro" id="IPR001296">
    <property type="entry name" value="Glyco_trans_1"/>
</dbReference>
<protein>
    <submittedName>
        <fullName evidence="3">N-acetylgalactosamine-N, N'-diacetylbacillosaminyl-diphospho-undecaprenol 4-alpha-N-acetylgalactosaminyltransferase</fullName>
        <ecNumber evidence="3">2.4.1.291</ecNumber>
    </submittedName>
</protein>
<sequence length="405" mass="44615">MIGCAECLGRRPSTAPLRDVIKNLTVRPTSFDFVTPSQICLFIPSFGDGGVGRTFVHLANGFSAHGVATSLVVNQANIVFANRLDPSVERVVFHGRNDLALEQELQKYLSTNRPSVVMTGQGRDDVIALKVKKKLRDSGIKFFLRVGTSLGARTERKHRFWWSRWLFQYRQRRLFSQSDGIIANSHDAAADLSAFLDVPLERIRVLPNPTVAPDLPDLAHRPVDHPWLQPGGPPVVMGMGRLGRAKDFPTLLRAFARLRRERVCRLMILGEGRQAEKLKNLAVELGIQNDFDLPGFVDNPYAFLAKASLFVLSSLWEGCPNVLIEALAVGTPAVATDCPSGPREILAGGHYGRIVPPGDAEALAEAMAATLDNPPPAEFLREAVRTYTIENSSRAYLEFFGLSHA</sequence>
<feature type="domain" description="Glycosyltransferase subfamily 4-like N-terminal" evidence="2">
    <location>
        <begin position="49"/>
        <end position="209"/>
    </location>
</feature>
<evidence type="ECO:0000313" key="4">
    <source>
        <dbReference type="Proteomes" id="UP001162030"/>
    </source>
</evidence>
<proteinExistence type="predicted"/>
<reference evidence="3 4" key="1">
    <citation type="submission" date="2023-03" db="EMBL/GenBank/DDBJ databases">
        <authorList>
            <person name="Pearce D."/>
        </authorList>
    </citation>
    <scope>NUCLEOTIDE SEQUENCE [LARGE SCALE GENOMIC DNA]</scope>
    <source>
        <strain evidence="3">Msz</strain>
    </source>
</reference>
<evidence type="ECO:0000259" key="2">
    <source>
        <dbReference type="Pfam" id="PF13439"/>
    </source>
</evidence>
<gene>
    <name evidence="3" type="ORF">MSZNOR_4318</name>
</gene>
<keyword evidence="3" id="KW-0328">Glycosyltransferase</keyword>
<keyword evidence="4" id="KW-1185">Reference proteome</keyword>
<dbReference type="Pfam" id="PF00534">
    <property type="entry name" value="Glycos_transf_1"/>
    <property type="match status" value="1"/>
</dbReference>
<dbReference type="Pfam" id="PF13439">
    <property type="entry name" value="Glyco_transf_4"/>
    <property type="match status" value="1"/>
</dbReference>
<dbReference type="EC" id="2.4.1.291" evidence="3"/>
<dbReference type="PANTHER" id="PTHR12526">
    <property type="entry name" value="GLYCOSYLTRANSFERASE"/>
    <property type="match status" value="1"/>
</dbReference>
<dbReference type="EMBL" id="OX458333">
    <property type="protein sequence ID" value="CAI8944741.1"/>
    <property type="molecule type" value="Genomic_DNA"/>
</dbReference>
<dbReference type="SUPFAM" id="SSF53756">
    <property type="entry name" value="UDP-Glycosyltransferase/glycogen phosphorylase"/>
    <property type="match status" value="1"/>
</dbReference>
<dbReference type="PANTHER" id="PTHR12526:SF638">
    <property type="entry name" value="SPORE COAT PROTEIN SA"/>
    <property type="match status" value="1"/>
</dbReference>
<dbReference type="Gene3D" id="3.40.50.2000">
    <property type="entry name" value="Glycogen Phosphorylase B"/>
    <property type="match status" value="2"/>
</dbReference>